<evidence type="ECO:0000256" key="7">
    <source>
        <dbReference type="ARBA" id="ARBA00022795"/>
    </source>
</evidence>
<keyword evidence="16" id="KW-0969">Cilium</keyword>
<evidence type="ECO:0000256" key="8">
    <source>
        <dbReference type="ARBA" id="ARBA00022927"/>
    </source>
</evidence>
<dbReference type="InterPro" id="IPR020006">
    <property type="entry name" value="FlhF"/>
</dbReference>
<feature type="domain" description="AAA+ ATPase" evidence="14">
    <location>
        <begin position="179"/>
        <end position="325"/>
    </location>
</feature>
<dbReference type="Gene3D" id="1.20.120.1380">
    <property type="entry name" value="Flagellar FlhF biosynthesis protein, N domain"/>
    <property type="match status" value="1"/>
</dbReference>
<dbReference type="Proteomes" id="UP001597221">
    <property type="component" value="Unassembled WGS sequence"/>
</dbReference>
<proteinExistence type="inferred from homology"/>
<keyword evidence="4" id="KW-0813">Transport</keyword>
<evidence type="ECO:0000256" key="6">
    <source>
        <dbReference type="ARBA" id="ARBA00022741"/>
    </source>
</evidence>
<evidence type="ECO:0000313" key="17">
    <source>
        <dbReference type="Proteomes" id="UP001597221"/>
    </source>
</evidence>
<dbReference type="InterPro" id="IPR003593">
    <property type="entry name" value="AAA+_ATPase"/>
</dbReference>
<evidence type="ECO:0000256" key="13">
    <source>
        <dbReference type="NCBIfam" id="TIGR03499"/>
    </source>
</evidence>
<keyword evidence="17" id="KW-1185">Reference proteome</keyword>
<evidence type="ECO:0000256" key="5">
    <source>
        <dbReference type="ARBA" id="ARBA00022475"/>
    </source>
</evidence>
<keyword evidence="9" id="KW-0342">GTP-binding</keyword>
<dbReference type="InterPro" id="IPR027417">
    <property type="entry name" value="P-loop_NTPase"/>
</dbReference>
<evidence type="ECO:0000256" key="2">
    <source>
        <dbReference type="ARBA" id="ARBA00008531"/>
    </source>
</evidence>
<keyword evidence="8" id="KW-0653">Protein transport</keyword>
<evidence type="ECO:0000256" key="1">
    <source>
        <dbReference type="ARBA" id="ARBA00004413"/>
    </source>
</evidence>
<gene>
    <name evidence="16" type="primary">flhF</name>
    <name evidence="16" type="ORF">ACFSBH_08585</name>
</gene>
<dbReference type="EMBL" id="JBHUDE010000040">
    <property type="protein sequence ID" value="MFD1607708.1"/>
    <property type="molecule type" value="Genomic_DNA"/>
</dbReference>
<keyword evidence="16" id="KW-0966">Cell projection</keyword>
<dbReference type="PANTHER" id="PTHR43134">
    <property type="entry name" value="SIGNAL RECOGNITION PARTICLE RECEPTOR SUBUNIT ALPHA"/>
    <property type="match status" value="1"/>
</dbReference>
<feature type="domain" description="SRP54-type proteins GTP-binding" evidence="15">
    <location>
        <begin position="180"/>
        <end position="371"/>
    </location>
</feature>
<evidence type="ECO:0000259" key="15">
    <source>
        <dbReference type="SMART" id="SM00962"/>
    </source>
</evidence>
<dbReference type="InterPro" id="IPR047040">
    <property type="entry name" value="FlhF__GTPase_dom"/>
</dbReference>
<evidence type="ECO:0000256" key="4">
    <source>
        <dbReference type="ARBA" id="ARBA00022448"/>
    </source>
</evidence>
<dbReference type="SUPFAM" id="SSF52540">
    <property type="entry name" value="P-loop containing nucleoside triphosphate hydrolases"/>
    <property type="match status" value="1"/>
</dbReference>
<dbReference type="Pfam" id="PF00448">
    <property type="entry name" value="SRP54"/>
    <property type="match status" value="1"/>
</dbReference>
<keyword evidence="6" id="KW-0547">Nucleotide-binding</keyword>
<evidence type="ECO:0000256" key="10">
    <source>
        <dbReference type="ARBA" id="ARBA00023136"/>
    </source>
</evidence>
<comment type="similarity">
    <text evidence="2">Belongs to the GTP-binding SRP family.</text>
</comment>
<dbReference type="Gene3D" id="3.40.50.300">
    <property type="entry name" value="P-loop containing nucleotide triphosphate hydrolases"/>
    <property type="match status" value="1"/>
</dbReference>
<evidence type="ECO:0000256" key="9">
    <source>
        <dbReference type="ARBA" id="ARBA00023134"/>
    </source>
</evidence>
<dbReference type="PANTHER" id="PTHR43134:SF3">
    <property type="entry name" value="FLAGELLAR BIOSYNTHESIS PROTEIN FLHF"/>
    <property type="match status" value="1"/>
</dbReference>
<keyword evidence="5" id="KW-1003">Cell membrane</keyword>
<organism evidence="16 17">
    <name type="scientific">Oceanobacillus luteolus</name>
    <dbReference type="NCBI Taxonomy" id="1274358"/>
    <lineage>
        <taxon>Bacteria</taxon>
        <taxon>Bacillati</taxon>
        <taxon>Bacillota</taxon>
        <taxon>Bacilli</taxon>
        <taxon>Bacillales</taxon>
        <taxon>Bacillaceae</taxon>
        <taxon>Oceanobacillus</taxon>
    </lineage>
</organism>
<dbReference type="RefSeq" id="WP_251510737.1">
    <property type="nucleotide sequence ID" value="NZ_JAMBON010000001.1"/>
</dbReference>
<comment type="subcellular location">
    <subcellularLocation>
        <location evidence="1">Cell membrane</location>
        <topology evidence="1">Peripheral membrane protein</topology>
        <orientation evidence="1">Cytoplasmic side</orientation>
    </subcellularLocation>
</comment>
<keyword evidence="10" id="KW-0472">Membrane</keyword>
<evidence type="ECO:0000313" key="16">
    <source>
        <dbReference type="EMBL" id="MFD1607708.1"/>
    </source>
</evidence>
<comment type="caution">
    <text evidence="16">The sequence shown here is derived from an EMBL/GenBank/DDBJ whole genome shotgun (WGS) entry which is preliminary data.</text>
</comment>
<name>A0ABW4HQ19_9BACI</name>
<keyword evidence="11" id="KW-1006">Bacterial flagellum protein export</keyword>
<comment type="function">
    <text evidence="12">Necessary for flagellar biosynthesis. May be involved in translocation of the flagellum.</text>
</comment>
<dbReference type="SMART" id="SM00382">
    <property type="entry name" value="AAA"/>
    <property type="match status" value="1"/>
</dbReference>
<evidence type="ECO:0000256" key="12">
    <source>
        <dbReference type="ARBA" id="ARBA00025337"/>
    </source>
</evidence>
<keyword evidence="7" id="KW-1005">Bacterial flagellum biogenesis</keyword>
<reference evidence="17" key="1">
    <citation type="journal article" date="2019" name="Int. J. Syst. Evol. Microbiol.">
        <title>The Global Catalogue of Microorganisms (GCM) 10K type strain sequencing project: providing services to taxonomists for standard genome sequencing and annotation.</title>
        <authorList>
            <consortium name="The Broad Institute Genomics Platform"/>
            <consortium name="The Broad Institute Genome Sequencing Center for Infectious Disease"/>
            <person name="Wu L."/>
            <person name="Ma J."/>
        </authorList>
    </citation>
    <scope>NUCLEOTIDE SEQUENCE [LARGE SCALE GENOMIC DNA]</scope>
    <source>
        <strain evidence="17">CGMCC 1.12376</strain>
    </source>
</reference>
<keyword evidence="16" id="KW-0282">Flagellum</keyword>
<evidence type="ECO:0000259" key="14">
    <source>
        <dbReference type="SMART" id="SM00382"/>
    </source>
</evidence>
<dbReference type="SMART" id="SM00962">
    <property type="entry name" value="SRP54"/>
    <property type="match status" value="1"/>
</dbReference>
<protein>
    <recommendedName>
        <fullName evidence="3 13">Flagellar biosynthesis protein FlhF</fullName>
    </recommendedName>
</protein>
<sequence>MKVKKYISDSMPEAMNEVRKDLGSDAVILQSKEIKQKGFLGLFQKKKIEVIAAKDPDLIKDAKNEPTHRKTDTVPINPVVKEEVDSNLAILQEIRSLKEVIKLETADNELNIPVDYKLAYHQLIDQEVNPKLADEIIQHTVRLLASKKEEVTQHEIKAEVKRVIAEKYRDKESEGINGKHKIVQFVGPTGVGKTTTIAKVAAKLMLKKQKKVAFITTDTYRIAAIEQLKIYARILNIPVEVAYNVDDYKQAIQKLSNYDVILVDTAGRNFRNPVYIKQLKELMGNVDHIATYLVLSLTAKPKDLQDIFIQFEEIPLKEIIFTKLDETSQYGSILNISLMNNIGIAYMTNGQDVPDDLVQPTAASISEWIMENGK</sequence>
<evidence type="ECO:0000256" key="3">
    <source>
        <dbReference type="ARBA" id="ARBA00014919"/>
    </source>
</evidence>
<dbReference type="InterPro" id="IPR000897">
    <property type="entry name" value="SRP54_GTPase_dom"/>
</dbReference>
<evidence type="ECO:0000256" key="11">
    <source>
        <dbReference type="ARBA" id="ARBA00023225"/>
    </source>
</evidence>
<accession>A0ABW4HQ19</accession>
<dbReference type="NCBIfam" id="TIGR03499">
    <property type="entry name" value="FlhF"/>
    <property type="match status" value="1"/>
</dbReference>
<dbReference type="CDD" id="cd17873">
    <property type="entry name" value="FlhF"/>
    <property type="match status" value="1"/>
</dbReference>